<dbReference type="GO" id="GO:0016020">
    <property type="term" value="C:membrane"/>
    <property type="evidence" value="ECO:0007669"/>
    <property type="project" value="InterPro"/>
</dbReference>
<dbReference type="GO" id="GO:0000155">
    <property type="term" value="F:phosphorelay sensor kinase activity"/>
    <property type="evidence" value="ECO:0007669"/>
    <property type="project" value="InterPro"/>
</dbReference>
<accession>A0AAD1DTF5</accession>
<dbReference type="Pfam" id="PF06580">
    <property type="entry name" value="His_kinase"/>
    <property type="match status" value="1"/>
</dbReference>
<evidence type="ECO:0000313" key="3">
    <source>
        <dbReference type="EMBL" id="AZA93485.1"/>
    </source>
</evidence>
<keyword evidence="1" id="KW-1133">Transmembrane helix</keyword>
<sequence>MNNISNQIHQNRYFLLFVFLFAYVQSIHIRIVVRGTLDQYIFTPEAAVATFVSACILFFVIDFFIKSWQRSSTFSLKEIFKIFSSSLFVYLLVMKTISFLIALAFGTIERNFNEEALIFTTFSELIDGFIYGSFFLAYRYYKKNVIYQKQLLLYDQALSDSKINQLKTQLNPHFLFNNLNVLDQLIEEDKHKASDFLNEFAEIYRYVLDVSDKKLIAVKEELAFAEKYFNLIRHKYGSAYILQIDYENTTGNIVPLSLQLLLENAVQHNLGSQSNPVLITIHIREVIMVTNTIIPKRSIKKTSGRALNNLKEQYWVLTDQKLEMLKTETKFTVIIPIIPDKI</sequence>
<dbReference type="KEGG" id="cnk:EG343_24185"/>
<feature type="transmembrane region" description="Helical" evidence="1">
    <location>
        <begin position="45"/>
        <end position="65"/>
    </location>
</feature>
<name>A0AAD1DTF5_CHRNA</name>
<keyword evidence="1" id="KW-0812">Transmembrane</keyword>
<feature type="transmembrane region" description="Helical" evidence="1">
    <location>
        <begin position="12"/>
        <end position="33"/>
    </location>
</feature>
<feature type="domain" description="Signal transduction histidine kinase internal region" evidence="2">
    <location>
        <begin position="162"/>
        <end position="238"/>
    </location>
</feature>
<dbReference type="InterPro" id="IPR050640">
    <property type="entry name" value="Bact_2-comp_sensor_kinase"/>
</dbReference>
<evidence type="ECO:0000313" key="4">
    <source>
        <dbReference type="Proteomes" id="UP000278288"/>
    </source>
</evidence>
<feature type="transmembrane region" description="Helical" evidence="1">
    <location>
        <begin position="86"/>
        <end position="105"/>
    </location>
</feature>
<keyword evidence="3" id="KW-0418">Kinase</keyword>
<reference evidence="3 4" key="1">
    <citation type="submission" date="2018-11" db="EMBL/GenBank/DDBJ databases">
        <title>Proposal to divide the Flavobacteriaceae and reorganize its genera based on Amino Acid Identity values calculated from whole genome sequences.</title>
        <authorList>
            <person name="Nicholson A.C."/>
            <person name="Gulvik C.A."/>
            <person name="Whitney A.M."/>
            <person name="Humrighouse B.W."/>
            <person name="Bell M."/>
            <person name="Holmes B."/>
            <person name="Steigerwalt A.G."/>
            <person name="Villarma A."/>
            <person name="Sheth M."/>
            <person name="Batra D."/>
            <person name="Pryor J."/>
            <person name="Bernardet J.-F."/>
            <person name="Hugo C."/>
            <person name="Kampfer P."/>
            <person name="Newman J."/>
            <person name="McQuiston J.R."/>
        </authorList>
    </citation>
    <scope>NUCLEOTIDE SEQUENCE [LARGE SCALE GENOMIC DNA]</scope>
    <source>
        <strain evidence="3 4">G0041</strain>
    </source>
</reference>
<proteinExistence type="predicted"/>
<dbReference type="PANTHER" id="PTHR34220:SF7">
    <property type="entry name" value="SENSOR HISTIDINE KINASE YPDA"/>
    <property type="match status" value="1"/>
</dbReference>
<dbReference type="RefSeq" id="WP_123860283.1">
    <property type="nucleotide sequence ID" value="NZ_CP033923.1"/>
</dbReference>
<organism evidence="3 4">
    <name type="scientific">Chryseobacterium nakagawai</name>
    <dbReference type="NCBI Taxonomy" id="1241982"/>
    <lineage>
        <taxon>Bacteria</taxon>
        <taxon>Pseudomonadati</taxon>
        <taxon>Bacteroidota</taxon>
        <taxon>Flavobacteriia</taxon>
        <taxon>Flavobacteriales</taxon>
        <taxon>Weeksellaceae</taxon>
        <taxon>Chryseobacterium group</taxon>
        <taxon>Chryseobacterium</taxon>
    </lineage>
</organism>
<dbReference type="AlphaFoldDB" id="A0AAD1DTF5"/>
<dbReference type="InterPro" id="IPR010559">
    <property type="entry name" value="Sig_transdc_His_kin_internal"/>
</dbReference>
<protein>
    <submittedName>
        <fullName evidence="3">Histidine kinase</fullName>
    </submittedName>
</protein>
<gene>
    <name evidence="3" type="ORF">EG343_24185</name>
</gene>
<keyword evidence="1" id="KW-0472">Membrane</keyword>
<keyword evidence="3" id="KW-0808">Transferase</keyword>
<dbReference type="EMBL" id="CP033923">
    <property type="protein sequence ID" value="AZA93485.1"/>
    <property type="molecule type" value="Genomic_DNA"/>
</dbReference>
<feature type="transmembrane region" description="Helical" evidence="1">
    <location>
        <begin position="117"/>
        <end position="141"/>
    </location>
</feature>
<dbReference type="PANTHER" id="PTHR34220">
    <property type="entry name" value="SENSOR HISTIDINE KINASE YPDA"/>
    <property type="match status" value="1"/>
</dbReference>
<evidence type="ECO:0000256" key="1">
    <source>
        <dbReference type="SAM" id="Phobius"/>
    </source>
</evidence>
<dbReference type="Proteomes" id="UP000278288">
    <property type="component" value="Chromosome"/>
</dbReference>
<keyword evidence="4" id="KW-1185">Reference proteome</keyword>
<evidence type="ECO:0000259" key="2">
    <source>
        <dbReference type="Pfam" id="PF06580"/>
    </source>
</evidence>